<keyword evidence="3" id="KW-1185">Reference proteome</keyword>
<accession>A0A212T0Q2</accession>
<dbReference type="Proteomes" id="UP000198131">
    <property type="component" value="Unassembled WGS sequence"/>
</dbReference>
<evidence type="ECO:0000313" key="3">
    <source>
        <dbReference type="Proteomes" id="UP000198131"/>
    </source>
</evidence>
<proteinExistence type="predicted"/>
<protein>
    <recommendedName>
        <fullName evidence="4">PBP domain-containing protein</fullName>
    </recommendedName>
</protein>
<evidence type="ECO:0000313" key="2">
    <source>
        <dbReference type="EMBL" id="SNC59622.1"/>
    </source>
</evidence>
<keyword evidence="1" id="KW-0732">Signal</keyword>
<reference evidence="3" key="1">
    <citation type="submission" date="2017-06" db="EMBL/GenBank/DDBJ databases">
        <authorList>
            <person name="Varghese N."/>
            <person name="Submissions S."/>
        </authorList>
    </citation>
    <scope>NUCLEOTIDE SEQUENCE [LARGE SCALE GENOMIC DNA]</scope>
    <source>
        <strain evidence="3">DSM 11116</strain>
    </source>
</reference>
<gene>
    <name evidence="2" type="ORF">SAMN06265337_0090</name>
</gene>
<dbReference type="EMBL" id="FYEW01000001">
    <property type="protein sequence ID" value="SNC59622.1"/>
    <property type="molecule type" value="Genomic_DNA"/>
</dbReference>
<name>A0A212T0Q2_9BACT</name>
<evidence type="ECO:0000256" key="1">
    <source>
        <dbReference type="SAM" id="SignalP"/>
    </source>
</evidence>
<feature type="signal peptide" evidence="1">
    <location>
        <begin position="1"/>
        <end position="24"/>
    </location>
</feature>
<dbReference type="AlphaFoldDB" id="A0A212T0Q2"/>
<dbReference type="SUPFAM" id="SSF53850">
    <property type="entry name" value="Periplasmic binding protein-like II"/>
    <property type="match status" value="1"/>
</dbReference>
<sequence length="149" mass="16466">MNWIYRRLTLPFLFFVYLSLPANSQDNSNLVVIANGKAIPAEMKIEQLKSVMRGEKLRWPDGSKVVIALLKSNTPIGVVTSKKIYNMSPNDLNKYWLALVFQGKAAAPNFFNSESDLEEFVSQTSGAIGIVTQASANNKVIAIDGKKSL</sequence>
<dbReference type="OrthoDB" id="828029at2"/>
<evidence type="ECO:0008006" key="4">
    <source>
        <dbReference type="Google" id="ProtNLM"/>
    </source>
</evidence>
<feature type="chain" id="PRO_5012081089" description="PBP domain-containing protein" evidence="1">
    <location>
        <begin position="25"/>
        <end position="149"/>
    </location>
</feature>
<organism evidence="2 3">
    <name type="scientific">Hymenobacter gelipurpurascens</name>
    <dbReference type="NCBI Taxonomy" id="89968"/>
    <lineage>
        <taxon>Bacteria</taxon>
        <taxon>Pseudomonadati</taxon>
        <taxon>Bacteroidota</taxon>
        <taxon>Cytophagia</taxon>
        <taxon>Cytophagales</taxon>
        <taxon>Hymenobacteraceae</taxon>
        <taxon>Hymenobacter</taxon>
    </lineage>
</organism>
<dbReference type="Gene3D" id="3.40.190.10">
    <property type="entry name" value="Periplasmic binding protein-like II"/>
    <property type="match status" value="1"/>
</dbReference>
<dbReference type="RefSeq" id="WP_088841463.1">
    <property type="nucleotide sequence ID" value="NZ_FYEW01000001.1"/>
</dbReference>